<proteinExistence type="inferred from homology"/>
<feature type="domain" description="Aldehyde dehydrogenase" evidence="4">
    <location>
        <begin position="13"/>
        <end position="475"/>
    </location>
</feature>
<dbReference type="InterPro" id="IPR029510">
    <property type="entry name" value="Ald_DH_CS_GLU"/>
</dbReference>
<dbReference type="PROSITE" id="PS00070">
    <property type="entry name" value="ALDEHYDE_DEHYDR_CYS"/>
    <property type="match status" value="1"/>
</dbReference>
<evidence type="ECO:0000313" key="6">
    <source>
        <dbReference type="Proteomes" id="UP000715441"/>
    </source>
</evidence>
<evidence type="ECO:0000259" key="4">
    <source>
        <dbReference type="Pfam" id="PF00171"/>
    </source>
</evidence>
<dbReference type="EMBL" id="JAAXLS010000047">
    <property type="protein sequence ID" value="NKQ58063.1"/>
    <property type="molecule type" value="Genomic_DNA"/>
</dbReference>
<organism evidence="5 6">
    <name type="scientific">Amycolatopsis acididurans</name>
    <dbReference type="NCBI Taxonomy" id="2724524"/>
    <lineage>
        <taxon>Bacteria</taxon>
        <taxon>Bacillati</taxon>
        <taxon>Actinomycetota</taxon>
        <taxon>Actinomycetes</taxon>
        <taxon>Pseudonocardiales</taxon>
        <taxon>Pseudonocardiaceae</taxon>
        <taxon>Amycolatopsis</taxon>
    </lineage>
</organism>
<dbReference type="InterPro" id="IPR016162">
    <property type="entry name" value="Ald_DH_N"/>
</dbReference>
<evidence type="ECO:0000256" key="2">
    <source>
        <dbReference type="PROSITE-ProRule" id="PRU10007"/>
    </source>
</evidence>
<reference evidence="5 6" key="1">
    <citation type="submission" date="2020-04" db="EMBL/GenBank/DDBJ databases">
        <title>Novel species.</title>
        <authorList>
            <person name="Teo W.F.A."/>
            <person name="Lipun K."/>
            <person name="Srisuk N."/>
            <person name="Duangmal K."/>
        </authorList>
    </citation>
    <scope>NUCLEOTIDE SEQUENCE [LARGE SCALE GENOMIC DNA]</scope>
    <source>
        <strain evidence="5 6">K13G38</strain>
    </source>
</reference>
<accession>A0ABX1JE53</accession>
<dbReference type="Proteomes" id="UP000715441">
    <property type="component" value="Unassembled WGS sequence"/>
</dbReference>
<protein>
    <submittedName>
        <fullName evidence="5">Aldehyde dehydrogenase</fullName>
    </submittedName>
</protein>
<dbReference type="InterPro" id="IPR016160">
    <property type="entry name" value="Ald_DH_CS_CYS"/>
</dbReference>
<dbReference type="Gene3D" id="3.40.605.10">
    <property type="entry name" value="Aldehyde Dehydrogenase, Chain A, domain 1"/>
    <property type="match status" value="1"/>
</dbReference>
<dbReference type="PROSITE" id="PS00687">
    <property type="entry name" value="ALDEHYDE_DEHYDR_GLU"/>
    <property type="match status" value="1"/>
</dbReference>
<keyword evidence="1 3" id="KW-0560">Oxidoreductase</keyword>
<evidence type="ECO:0000256" key="3">
    <source>
        <dbReference type="RuleBase" id="RU003345"/>
    </source>
</evidence>
<dbReference type="InterPro" id="IPR016163">
    <property type="entry name" value="Ald_DH_C"/>
</dbReference>
<keyword evidence="6" id="KW-1185">Reference proteome</keyword>
<sequence>MTENFRLYIDGQFVDAQDGRTFDSINPYTGEVWARLADAGPADVERATLAAKRAFEPGSPWREMPGRDRGRLLAKLAGALDENAGRLARIESTDNGKLLREMAVQTSYLPRWYEYYGGLADKITGETIPSDRPNFLLYTQREPAGVVGMFIPWNSPLLLLTWKLAAALAAGCTVVIKPSEQAAASTAAFAQIVDEVGFPPGVLNVITADSIETSAALSASPHLDKIAFTGSSATGSAIVKSSADNLTRVMLELGGKSPNIVFADSDPAASANGVISGIFAAGGQTCIAGSRLVVERSIHDELVDRLAARAATIVLGDPMDPKTEMGPLATAAQLAKVTGMVSDARADGAQVRTGGRKSELGGFFYEPTILTGVRNDMVIAQEEVFGPVLAVIPFDGEEEAVAIANDSKYGLAAGVWTSNIQRAHRVAGKLRAGTVWVNSYRAVSYTAPFGGFGASGWGRESGPNAMEEFLETKTVWIELTGATRDPFVIG</sequence>
<dbReference type="InterPro" id="IPR015590">
    <property type="entry name" value="Aldehyde_DH_dom"/>
</dbReference>
<comment type="similarity">
    <text evidence="3">Belongs to the aldehyde dehydrogenase family.</text>
</comment>
<gene>
    <name evidence="5" type="ORF">HFP15_34905</name>
</gene>
<dbReference type="InterPro" id="IPR016161">
    <property type="entry name" value="Ald_DH/histidinol_DH"/>
</dbReference>
<dbReference type="CDD" id="cd07114">
    <property type="entry name" value="ALDH_DhaS"/>
    <property type="match status" value="1"/>
</dbReference>
<evidence type="ECO:0000256" key="1">
    <source>
        <dbReference type="ARBA" id="ARBA00023002"/>
    </source>
</evidence>
<dbReference type="RefSeq" id="WP_168521527.1">
    <property type="nucleotide sequence ID" value="NZ_JAAXLS010000047.1"/>
</dbReference>
<evidence type="ECO:0000313" key="5">
    <source>
        <dbReference type="EMBL" id="NKQ58063.1"/>
    </source>
</evidence>
<feature type="active site" evidence="2">
    <location>
        <position position="252"/>
    </location>
</feature>
<dbReference type="SUPFAM" id="SSF53720">
    <property type="entry name" value="ALDH-like"/>
    <property type="match status" value="1"/>
</dbReference>
<comment type="caution">
    <text evidence="5">The sequence shown here is derived from an EMBL/GenBank/DDBJ whole genome shotgun (WGS) entry which is preliminary data.</text>
</comment>
<dbReference type="Pfam" id="PF00171">
    <property type="entry name" value="Aldedh"/>
    <property type="match status" value="1"/>
</dbReference>
<dbReference type="Gene3D" id="3.40.309.10">
    <property type="entry name" value="Aldehyde Dehydrogenase, Chain A, domain 2"/>
    <property type="match status" value="1"/>
</dbReference>
<dbReference type="PANTHER" id="PTHR11699">
    <property type="entry name" value="ALDEHYDE DEHYDROGENASE-RELATED"/>
    <property type="match status" value="1"/>
</dbReference>
<name>A0ABX1JE53_9PSEU</name>